<feature type="region of interest" description="Disordered" evidence="10">
    <location>
        <begin position="913"/>
        <end position="938"/>
    </location>
</feature>
<evidence type="ECO:0000256" key="4">
    <source>
        <dbReference type="ARBA" id="ARBA00022679"/>
    </source>
</evidence>
<keyword evidence="2" id="KW-1003">Cell membrane</keyword>
<dbReference type="InterPro" id="IPR050545">
    <property type="entry name" value="Mycobact_MmpL"/>
</dbReference>
<evidence type="ECO:0000256" key="11">
    <source>
        <dbReference type="SAM" id="Phobius"/>
    </source>
</evidence>
<keyword evidence="5 11" id="KW-0812">Transmembrane</keyword>
<dbReference type="NCBIfam" id="TIGR00430">
    <property type="entry name" value="Q_tRNA_tgt"/>
    <property type="match status" value="1"/>
</dbReference>
<dbReference type="InterPro" id="IPR036511">
    <property type="entry name" value="TGT-like_sf"/>
</dbReference>
<accession>A0A1H1B2L5</accession>
<feature type="domain" description="Membrane transport protein MMPL" evidence="13">
    <location>
        <begin position="49"/>
        <end position="434"/>
    </location>
</feature>
<dbReference type="EC" id="2.4.2.29" evidence="9"/>
<reference evidence="15" key="1">
    <citation type="submission" date="2016-10" db="EMBL/GenBank/DDBJ databases">
        <authorList>
            <person name="Varghese N."/>
            <person name="Submissions S."/>
        </authorList>
    </citation>
    <scope>NUCLEOTIDE SEQUENCE [LARGE SCALE GENOMIC DNA]</scope>
    <source>
        <strain evidence="15">DSM 44142</strain>
    </source>
</reference>
<evidence type="ECO:0000256" key="10">
    <source>
        <dbReference type="SAM" id="MobiDB-lite"/>
    </source>
</evidence>
<comment type="subunit">
    <text evidence="9">Homodimer. Within each dimer, one monomer is responsible for RNA recognition and catalysis, while the other monomer binds to the replacement base PreQ1.</text>
</comment>
<dbReference type="InterPro" id="IPR004869">
    <property type="entry name" value="MMPL_dom"/>
</dbReference>
<dbReference type="NCBIfam" id="TIGR00449">
    <property type="entry name" value="tgt_general"/>
    <property type="match status" value="1"/>
</dbReference>
<dbReference type="Proteomes" id="UP000183053">
    <property type="component" value="Unassembled WGS sequence"/>
</dbReference>
<feature type="transmembrane region" description="Helical" evidence="11">
    <location>
        <begin position="714"/>
        <end position="734"/>
    </location>
</feature>
<keyword evidence="4 9" id="KW-0808">Transferase</keyword>
<dbReference type="InterPro" id="IPR002616">
    <property type="entry name" value="tRNA_ribo_trans-like"/>
</dbReference>
<dbReference type="GO" id="GO:0005886">
    <property type="term" value="C:plasma membrane"/>
    <property type="evidence" value="ECO:0007669"/>
    <property type="project" value="UniProtKB-SubCell"/>
</dbReference>
<dbReference type="Pfam" id="PF01702">
    <property type="entry name" value="TGT"/>
    <property type="match status" value="1"/>
</dbReference>
<evidence type="ECO:0000259" key="13">
    <source>
        <dbReference type="Pfam" id="PF03176"/>
    </source>
</evidence>
<evidence type="ECO:0000256" key="7">
    <source>
        <dbReference type="ARBA" id="ARBA00022989"/>
    </source>
</evidence>
<dbReference type="PANTHER" id="PTHR33406:SF13">
    <property type="entry name" value="MEMBRANE PROTEIN YDFJ"/>
    <property type="match status" value="1"/>
</dbReference>
<feature type="transmembrane region" description="Helical" evidence="11">
    <location>
        <begin position="433"/>
        <end position="452"/>
    </location>
</feature>
<comment type="caution">
    <text evidence="9">Lacks conserved residue(s) required for the propagation of feature annotation.</text>
</comment>
<evidence type="ECO:0000259" key="12">
    <source>
        <dbReference type="Pfam" id="PF01702"/>
    </source>
</evidence>
<dbReference type="Gene3D" id="1.20.1640.10">
    <property type="entry name" value="Multidrug efflux transporter AcrB transmembrane domain"/>
    <property type="match status" value="2"/>
</dbReference>
<feature type="transmembrane region" description="Helical" evidence="11">
    <location>
        <begin position="374"/>
        <end position="396"/>
    </location>
</feature>
<keyword evidence="6 9" id="KW-0819">tRNA processing</keyword>
<keyword evidence="9" id="KW-0671">Queuosine biosynthesis</keyword>
<evidence type="ECO:0000256" key="3">
    <source>
        <dbReference type="ARBA" id="ARBA00022676"/>
    </source>
</evidence>
<gene>
    <name evidence="9" type="primary">tgt</name>
    <name evidence="14" type="ORF">SAMN04489765_0508</name>
</gene>
<comment type="pathway">
    <text evidence="9">tRNA modification; tRNA-queuosine biosynthesis.</text>
</comment>
<feature type="region of interest" description="Disordered" evidence="10">
    <location>
        <begin position="208"/>
        <end position="229"/>
    </location>
</feature>
<evidence type="ECO:0000256" key="2">
    <source>
        <dbReference type="ARBA" id="ARBA00022475"/>
    </source>
</evidence>
<keyword evidence="3 9" id="KW-0328">Glycosyltransferase</keyword>
<comment type="subcellular location">
    <subcellularLocation>
        <location evidence="1">Cell membrane</location>
        <topology evidence="1">Multi-pass membrane protein</topology>
    </subcellularLocation>
</comment>
<evidence type="ECO:0000256" key="6">
    <source>
        <dbReference type="ARBA" id="ARBA00022694"/>
    </source>
</evidence>
<feature type="transmembrane region" description="Helical" evidence="11">
    <location>
        <begin position="632"/>
        <end position="654"/>
    </location>
</feature>
<feature type="active site" description="Proton acceptor" evidence="9">
    <location>
        <position position="1074"/>
    </location>
</feature>
<dbReference type="EMBL" id="FNLF01000002">
    <property type="protein sequence ID" value="SDQ46164.1"/>
    <property type="molecule type" value="Genomic_DNA"/>
</dbReference>
<dbReference type="UniPathway" id="UPA00392"/>
<feature type="transmembrane region" description="Helical" evidence="11">
    <location>
        <begin position="606"/>
        <end position="625"/>
    </location>
</feature>
<organism evidence="14 15">
    <name type="scientific">Tsukamurella pulmonis</name>
    <dbReference type="NCBI Taxonomy" id="47312"/>
    <lineage>
        <taxon>Bacteria</taxon>
        <taxon>Bacillati</taxon>
        <taxon>Actinomycetota</taxon>
        <taxon>Actinomycetes</taxon>
        <taxon>Mycobacteriales</taxon>
        <taxon>Tsukamurellaceae</taxon>
        <taxon>Tsukamurella</taxon>
    </lineage>
</organism>
<evidence type="ECO:0000313" key="15">
    <source>
        <dbReference type="Proteomes" id="UP000183053"/>
    </source>
</evidence>
<comment type="catalytic activity">
    <reaction evidence="9">
        <text>7-aminomethyl-7-carbaguanine + guanosine(34) in tRNA = 7-aminomethyl-7-carbaguanosine(34) in tRNA + guanine</text>
        <dbReference type="Rhea" id="RHEA:24104"/>
        <dbReference type="Rhea" id="RHEA-COMP:10341"/>
        <dbReference type="Rhea" id="RHEA-COMP:10342"/>
        <dbReference type="ChEBI" id="CHEBI:16235"/>
        <dbReference type="ChEBI" id="CHEBI:58703"/>
        <dbReference type="ChEBI" id="CHEBI:74269"/>
        <dbReference type="ChEBI" id="CHEBI:82833"/>
        <dbReference type="EC" id="2.4.2.29"/>
    </reaction>
</comment>
<keyword evidence="7 11" id="KW-1133">Transmembrane helix</keyword>
<feature type="transmembrane region" description="Helical" evidence="11">
    <location>
        <begin position="666"/>
        <end position="686"/>
    </location>
</feature>
<feature type="domain" description="tRNA-guanine(15) transglycosylase-like" evidence="12">
    <location>
        <begin position="997"/>
        <end position="1387"/>
    </location>
</feature>
<feature type="transmembrane region" description="Helical" evidence="11">
    <location>
        <begin position="333"/>
        <end position="362"/>
    </location>
</feature>
<evidence type="ECO:0000313" key="14">
    <source>
        <dbReference type="EMBL" id="SDQ46164.1"/>
    </source>
</evidence>
<feature type="compositionally biased region" description="Basic and acidic residues" evidence="10">
    <location>
        <begin position="929"/>
        <end position="938"/>
    </location>
</feature>
<dbReference type="InterPro" id="IPR004803">
    <property type="entry name" value="TGT"/>
</dbReference>
<evidence type="ECO:0000256" key="8">
    <source>
        <dbReference type="ARBA" id="ARBA00023136"/>
    </source>
</evidence>
<keyword evidence="8 11" id="KW-0472">Membrane</keyword>
<keyword evidence="15" id="KW-1185">Reference proteome</keyword>
<feature type="region of interest" description="Disordered" evidence="10">
    <location>
        <begin position="154"/>
        <end position="180"/>
    </location>
</feature>
<dbReference type="PANTHER" id="PTHR33406">
    <property type="entry name" value="MEMBRANE PROTEIN MJ1562-RELATED"/>
    <property type="match status" value="1"/>
</dbReference>
<dbReference type="SUPFAM" id="SSF51713">
    <property type="entry name" value="tRNA-guanine transglycosylase"/>
    <property type="match status" value="1"/>
</dbReference>
<dbReference type="HAMAP" id="MF_00168">
    <property type="entry name" value="Q_tRNA_Tgt"/>
    <property type="match status" value="1"/>
</dbReference>
<comment type="similarity">
    <text evidence="9">Belongs to the queuine tRNA-ribosyltransferase family.</text>
</comment>
<protein>
    <recommendedName>
        <fullName evidence="9">Queuine tRNA-ribosyltransferase</fullName>
        <ecNumber evidence="9">2.4.2.29</ecNumber>
    </recommendedName>
    <alternativeName>
        <fullName evidence="9">Guanine insertion enzyme</fullName>
    </alternativeName>
    <alternativeName>
        <fullName evidence="9">tRNA-guanine transglycosylase</fullName>
    </alternativeName>
</protein>
<sequence>MALFLYRLGRFAYLNRFKVIAVWLLIFVGVLGAGVALSKPTVDNFSLPGLPSEKATNIVSENFGDSGGDPFTTASATIVFHAKDGKLTDPAAAAGIDRTIADIKNLTKKVTENGVERDEPLVKDRELLHNPTGKLDPNALTPDQRAQLEAITAQGKDIASTKSPQQKDADAAATSSVSPDGKTAKITVNFVDKVTDLPKSLSEDITKAREAGESASNGTLQIEADGSAARGEPDLGATSEIIGMIVAAIVLIITFASLVAWGLPLINAIIAVPVAIGGVMLATHFIELGTFPTVLTSMIGLAVTIDYALFIVSRYRHELRRLGATTKEQRAEAAGIAVGTAGTAVIFAGLTVIIALAALAFIGMDFLGQMGVAAAWGVFIAVIVALTLLPALLGLFGSKVFAGRVKGLHPPDTDEGEGRVANGLRWAHLIKKVPVVTLIAGVAVLGILAIPIKDMKTALPGSGMSEKSTSERQAYDLIADAWGKGANGTLLVALDGADAQPNQRLAAYAQIVDKLNTSPELSPLVANAQIAQLAPDNKAATVIVTPKSGPNDDDTQSLVTKIRNMANGDAGTESRLGVDLGVAGSTAIEMDVSEKLGFKISAGGVLPLYLAIVVGLAFVLLLVAFRSIMVPITAALGFLLSVLATFGVTSAIFTDGALGLIDNTQPLVAFLPIFMIGIVFGLAMDYQVFLVSRMREEFVHTGDATQSVVTGVQYGARVVTAAAIIMISVFASFILNEQVFIKEIGFGLAVAVLFDAFIVRLVIIPSVMTLLGKWAWWLPKWLDKILPNVDIEGEALVAQLGRGATADTAAIPAQTTAEIPVPTEQLAPVGATDEYARGAARVESAGVNGHSNGVARPSVAPTAPVPLVPLGKDEPATEPVPAATTDENPVVEVNAPAAELPESVVQDTREYPVARPGVPVPDHTTTGPIRERSRGDRTSDEIAQLREQNKAIAAELSALRSDYRSMTSRTRLQSEHISDPTRFDIDGRLEGPDGPLGRAGRLLTPHGEILTPAFIPVGTKATVKTVMPEAVSDLGAQAVLANAYHLYLQPGPEIVEQAGGLGAFMNWDGPTFTDSGGFQVMSLGSGFKKVIDMGGGEELQGDDAIAEGKDRLSRVDDDGVTFRSHLDGTEHRFTPEVSMQIQHQLGADIIFAFDELTTLHNTRAYQVESLERTRLWARRCLSEHNWLTAQRHDAISLWGVVQGAQYEDLRRKAAKDLRALSEEDRLAGGLGFGGYGIGGALEKANLATIVRWVNQELEEDKPKHLLGISEPDDIFAAIEQGIDTFDCVSPSRVARNGAIYSLDGRYNVTNSRFKTDFRPLDPETENFTSQYTRAYIHHLFKAKESLAATLATIHNEQFIVSLVAKIRASMLDGTYWDFKEEFLGRYYKGTQQHLAKSD</sequence>
<evidence type="ECO:0000256" key="1">
    <source>
        <dbReference type="ARBA" id="ARBA00004651"/>
    </source>
</evidence>
<dbReference type="GO" id="GO:0008479">
    <property type="term" value="F:tRNA-guanosine(34) queuine transglycosylase activity"/>
    <property type="evidence" value="ECO:0007669"/>
    <property type="project" value="UniProtKB-UniRule"/>
</dbReference>
<feature type="transmembrane region" description="Helical" evidence="11">
    <location>
        <begin position="292"/>
        <end position="312"/>
    </location>
</feature>
<comment type="function">
    <text evidence="9">Catalyzes the base-exchange of a guanine (G) residue with the queuine precursor 7-aminomethyl-7-deazaguanine (PreQ1) at position 34 (anticodon wobble position) in tRNAs with GU(N) anticodons (tRNA-Asp, -Asn, -His and -Tyr). Catalysis occurs through a double-displacement mechanism. The nucleophile active site attacks the C1' of nucleotide 34 to detach the guanine base from the RNA, forming a covalent enzyme-RNA intermediate. The proton acceptor active site deprotonates the incoming PreQ1, allowing a nucleophilic attack on the C1' of the ribose to form the product. After dissociation, two additional enzymatic reactions on the tRNA convert PreQ1 to queuine (Q), resulting in the hypermodified nucleoside queuosine (7-(((4,5-cis-dihydroxy-2-cyclopenten-1-yl)amino)methyl)-7-deazaguanosine).</text>
</comment>
<proteinExistence type="inferred from homology"/>
<feature type="binding site" evidence="9">
    <location>
        <begin position="1074"/>
        <end position="1078"/>
    </location>
    <ligand>
        <name>substrate</name>
    </ligand>
</feature>
<feature type="transmembrane region" description="Helical" evidence="11">
    <location>
        <begin position="241"/>
        <end position="261"/>
    </location>
</feature>
<dbReference type="SUPFAM" id="SSF82866">
    <property type="entry name" value="Multidrug efflux transporter AcrB transmembrane domain"/>
    <property type="match status" value="2"/>
</dbReference>
<dbReference type="GO" id="GO:0008616">
    <property type="term" value="P:tRNA queuosine(34) biosynthetic process"/>
    <property type="evidence" value="ECO:0007669"/>
    <property type="project" value="UniProtKB-UniRule"/>
</dbReference>
<feature type="domain" description="Membrane transport protein MMPL" evidence="13">
    <location>
        <begin position="472"/>
        <end position="779"/>
    </location>
</feature>
<name>A0A1H1B2L5_9ACTN</name>
<feature type="binding site" evidence="9">
    <location>
        <position position="1202"/>
    </location>
    <ligand>
        <name>substrate</name>
    </ligand>
</feature>
<feature type="active site" description="Nucleophile" evidence="9">
    <location>
        <position position="1286"/>
    </location>
</feature>
<dbReference type="STRING" id="47312.SAMN04489765_0508"/>
<evidence type="ECO:0000256" key="9">
    <source>
        <dbReference type="HAMAP-Rule" id="MF_00168"/>
    </source>
</evidence>
<feature type="binding site" evidence="9">
    <location>
        <position position="1154"/>
    </location>
    <ligand>
        <name>substrate</name>
    </ligand>
</feature>
<dbReference type="Gene3D" id="3.20.20.105">
    <property type="entry name" value="Queuine tRNA-ribosyltransferase-like"/>
    <property type="match status" value="1"/>
</dbReference>
<dbReference type="Pfam" id="PF03176">
    <property type="entry name" value="MMPL"/>
    <property type="match status" value="2"/>
</dbReference>
<evidence type="ECO:0000256" key="5">
    <source>
        <dbReference type="ARBA" id="ARBA00022692"/>
    </source>
</evidence>
<feature type="transmembrane region" description="Helical" evidence="11">
    <location>
        <begin position="268"/>
        <end position="286"/>
    </location>
</feature>
<feature type="binding site" evidence="9">
    <location>
        <position position="1234"/>
    </location>
    <ligand>
        <name>substrate</name>
    </ligand>
</feature>